<dbReference type="PANTHER" id="PTHR16290">
    <property type="entry name" value="TRANSCRIPTION FACTOR SMIF DECAPPING ENZYME DCP1"/>
    <property type="match status" value="1"/>
</dbReference>
<dbReference type="OrthoDB" id="440673at2759"/>
<keyword evidence="4" id="KW-0507">mRNA processing</keyword>
<dbReference type="InterPro" id="IPR010334">
    <property type="entry name" value="Dcp1"/>
</dbReference>
<evidence type="ECO:0000313" key="6">
    <source>
        <dbReference type="EMBL" id="CEH11984.1"/>
    </source>
</evidence>
<dbReference type="GO" id="GO:0008047">
    <property type="term" value="F:enzyme activator activity"/>
    <property type="evidence" value="ECO:0007669"/>
    <property type="project" value="InterPro"/>
</dbReference>
<evidence type="ECO:0000256" key="4">
    <source>
        <dbReference type="ARBA" id="ARBA00022664"/>
    </source>
</evidence>
<dbReference type="GO" id="GO:0006397">
    <property type="term" value="P:mRNA processing"/>
    <property type="evidence" value="ECO:0007669"/>
    <property type="project" value="UniProtKB-KW"/>
</dbReference>
<feature type="compositionally biased region" description="Polar residues" evidence="5">
    <location>
        <begin position="183"/>
        <end position="196"/>
    </location>
</feature>
<dbReference type="Gene3D" id="2.30.29.30">
    <property type="entry name" value="Pleckstrin-homology domain (PH domain)/Phosphotyrosine-binding domain (PTB)"/>
    <property type="match status" value="1"/>
</dbReference>
<dbReference type="STRING" id="401625.A0A0P1B8V6"/>
<dbReference type="EMBL" id="CCYA01000089">
    <property type="protein sequence ID" value="CEH11984.1"/>
    <property type="molecule type" value="Genomic_DNA"/>
</dbReference>
<evidence type="ECO:0000313" key="7">
    <source>
        <dbReference type="Proteomes" id="UP000054845"/>
    </source>
</evidence>
<reference evidence="7" key="1">
    <citation type="submission" date="2014-09" db="EMBL/GenBank/DDBJ databases">
        <authorList>
            <person name="Sharma Rahul"/>
            <person name="Thines Marco"/>
        </authorList>
    </citation>
    <scope>NUCLEOTIDE SEQUENCE [LARGE SCALE GENOMIC DNA]</scope>
</reference>
<comment type="similarity">
    <text evidence="2">Belongs to the DCP1 family.</text>
</comment>
<dbReference type="GO" id="GO:0003729">
    <property type="term" value="F:mRNA binding"/>
    <property type="evidence" value="ECO:0007669"/>
    <property type="project" value="TreeGrafter"/>
</dbReference>
<keyword evidence="7" id="KW-1185">Reference proteome</keyword>
<dbReference type="GO" id="GO:0031087">
    <property type="term" value="P:deadenylation-independent decapping of nuclear-transcribed mRNA"/>
    <property type="evidence" value="ECO:0007669"/>
    <property type="project" value="TreeGrafter"/>
</dbReference>
<feature type="compositionally biased region" description="Basic and acidic residues" evidence="5">
    <location>
        <begin position="230"/>
        <end position="241"/>
    </location>
</feature>
<protein>
    <submittedName>
        <fullName evidence="6">Decapping enzyme complex component DCP1</fullName>
    </submittedName>
</protein>
<evidence type="ECO:0000256" key="3">
    <source>
        <dbReference type="ARBA" id="ARBA00022490"/>
    </source>
</evidence>
<organism evidence="6 7">
    <name type="scientific">Ceraceosorus bombacis</name>
    <dbReference type="NCBI Taxonomy" id="401625"/>
    <lineage>
        <taxon>Eukaryota</taxon>
        <taxon>Fungi</taxon>
        <taxon>Dikarya</taxon>
        <taxon>Basidiomycota</taxon>
        <taxon>Ustilaginomycotina</taxon>
        <taxon>Exobasidiomycetes</taxon>
        <taxon>Ceraceosorales</taxon>
        <taxon>Ceraceosoraceae</taxon>
        <taxon>Ceraceosorus</taxon>
    </lineage>
</organism>
<dbReference type="GO" id="GO:0000290">
    <property type="term" value="P:deadenylation-dependent decapping of nuclear-transcribed mRNA"/>
    <property type="evidence" value="ECO:0007669"/>
    <property type="project" value="InterPro"/>
</dbReference>
<proteinExistence type="inferred from homology"/>
<name>A0A0P1B8V6_9BASI</name>
<feature type="compositionally biased region" description="Low complexity" evidence="5">
    <location>
        <begin position="170"/>
        <end position="180"/>
    </location>
</feature>
<sequence>MKVLSRYDPQAVSLLQSTSFVVLYTYDESSSAWSKTSIEGPLFIYSRSSAPTYGLFVLNRNGMNNFIATLGERDERDTLGQELVRLHQQSADANSGTAPASASLSVDALFRSSTQASTPDTSGPSLLDQMFAQAAAPSPSPPAPLAAPVVAQAADKSLLDMLFAAGSSSASQASASPAVSQGKRGSSTQSGTSQHAHIQPPPAESLPLPLPSPTSPRRESYASALGSASRKSDAKAVKEANDSATTSAEGLMALLGLSKPAAGTDAPSANGRVAHSAGGPKRIGMQDLFGPGAVTLDRKLVLAAKEEIRTGEQHLLVVSSSRRKGIIAGRGVLLRVGKGRPTRREMEQEAQTRKTELRRGDYIVCASEHRDEEMDAETSEWLEGQGIALLRAQGEAFSAMQSACERLQRWTCFVSGAVRGDESGGELVVLF</sequence>
<dbReference type="Pfam" id="PF06058">
    <property type="entry name" value="DCP1"/>
    <property type="match status" value="1"/>
</dbReference>
<dbReference type="PANTHER" id="PTHR16290:SF0">
    <property type="entry name" value="DECAPPING PROTEIN 1, ISOFORM A"/>
    <property type="match status" value="1"/>
</dbReference>
<dbReference type="AlphaFoldDB" id="A0A0P1B8V6"/>
<dbReference type="GO" id="GO:0000932">
    <property type="term" value="C:P-body"/>
    <property type="evidence" value="ECO:0007669"/>
    <property type="project" value="TreeGrafter"/>
</dbReference>
<evidence type="ECO:0000256" key="2">
    <source>
        <dbReference type="ARBA" id="ARBA00008778"/>
    </source>
</evidence>
<evidence type="ECO:0000256" key="1">
    <source>
        <dbReference type="ARBA" id="ARBA00004496"/>
    </source>
</evidence>
<feature type="region of interest" description="Disordered" evidence="5">
    <location>
        <begin position="170"/>
        <end position="241"/>
    </location>
</feature>
<dbReference type="Proteomes" id="UP000054845">
    <property type="component" value="Unassembled WGS sequence"/>
</dbReference>
<keyword evidence="3" id="KW-0963">Cytoplasm</keyword>
<feature type="compositionally biased region" description="Pro residues" evidence="5">
    <location>
        <begin position="199"/>
        <end position="214"/>
    </location>
</feature>
<accession>A0A0P1B8V6</accession>
<dbReference type="SUPFAM" id="SSF50729">
    <property type="entry name" value="PH domain-like"/>
    <property type="match status" value="1"/>
</dbReference>
<evidence type="ECO:0000256" key="5">
    <source>
        <dbReference type="SAM" id="MobiDB-lite"/>
    </source>
</evidence>
<comment type="subcellular location">
    <subcellularLocation>
        <location evidence="1">Cytoplasm</location>
    </subcellularLocation>
</comment>
<dbReference type="InterPro" id="IPR011993">
    <property type="entry name" value="PH-like_dom_sf"/>
</dbReference>